<sequence length="1460" mass="166059">MEVQNHINEGIGSKRRKGDEVKDADEKREVGAKDSKDRGKSDQAKRKAHSTDLKAERYGKGRSKKPKFEAHGKKEPKRGANSSGLEKPPESVGKENAEESRAKEKKDSDPSLNSGKEEPQDAPTQTNQTKAGEVAEASNDNSDEEVEAPKAPPAAYEFDLAPAPPQKLSSISGLWTSPLSQEGALRRSEFNARFAAETFPISWVLDDDPNVDDKVRIRGMLFEIPKLFDEDESCKAMEREAEKAELKFRSARRERSVGGEIGTIIIKKKPVKVKKTPPPPSKPKEPKKDVKKAHPSKPKEGKAQKAEKAEKKEKAAKPDKAEKPEKKEKLEKPEKAKPTSKKQTKTAGVKAAPTKPKAPKKKPKPKQPTPEGGSEAKPAKEKKATKGKKVEAKPKKEVSKKEFDKKLKPVWRTIVKTDVPKAYRAMTAQSALNARQCRVVSLACSKEVRRRAVKLMKPGDDAIRRSRRLVKDVLAYWKREEKERAEEIKRVNLEIEIQRKKEEEEREAQRQKNKLKFLLGQSEAFSSFLQKKAKATAAAADGKGFEDIDGTETDADIQRRAEAEALLMVKDHREKLDVYDKQMRKVRNEANGLVASDVERKKDSDKSRVAVTQPSILIGKMKEYQLRGLSWLVSLYDQGINGILADEMGLGKTIQTISFLAYLAEKENNWGPFLVVTPKATLHNWQQEITKFCPSFRVLPYWGSKNDRQELRKHWSAKRMYHKDAEFHVCITSYETLTSDERHFPRVKWQYLVLDEAQAIKNSTTSRWKTLLNFSCRNRLLLTGTPLQNKMAELWSLLHFIMPSIFDSHEEFTAWFAKDIEGHARNNSLLDSETVQRLRTLLDPFMLRRVKRDVENEMPPKTEVELPCELTPRQRVLYSAIKSNISVEELLRSMGGTADKNSEDRGQLMNIVMQLRKVCNHPETFERRHAGTPYQFQGPRPPPHLPLPPTILSTGVRPIHNVTLVTRSAIQQALPRLVEDLEEGLRNENAFWSEKLCIWLPTRTRDSVFDGSQSATRLCGYSGSELYRTMVKWDRMKTWWWILRSQTERLVRHWDTFSECRSSEMLLEPFIKNLVNSRSILLPGRESPVALCAIHSRLLRTTRVYVPPSASPAIEPFVFGSTARNRHLRETRKFLYPKLNAKQSTVSTKEWYEMWRSLFGDYGLYYDSAPIMLPDSGRLVADSGKMKLLDTLLRKLKAEGHKCLVYSQFTRVLDILEDYCAVSSYKFLRLDGQSALADRRDMVADWQSNDELFIFLLSTRAGGVGINLTAADTVVFYDSDWNPTVDAQAMDRAHRLGQERPVTVFRLISQGTVEERIRARARQKDRIHDLVIRGGSMDAVEARARDAELSDVATLLLGEEDINMKAMLAGGNKVKRPIESEEDLLNRLMGTPRKTEKAEKTVKTEEVEDVDEPVENEQTESVEQVKTTYRNDKAEAEQVAKTSTPKPDRTEPERAVVAES</sequence>
<comment type="domain">
    <text evidence="14">The DBINO region is involved in binding to DNA.</text>
</comment>
<dbReference type="InterPro" id="IPR000330">
    <property type="entry name" value="SNF2_N"/>
</dbReference>
<gene>
    <name evidence="20" type="ORF">NDN08_005111</name>
</gene>
<evidence type="ECO:0000259" key="19">
    <source>
        <dbReference type="PROSITE" id="PS51413"/>
    </source>
</evidence>
<feature type="region of interest" description="Disordered" evidence="16">
    <location>
        <begin position="1"/>
        <end position="169"/>
    </location>
</feature>
<evidence type="ECO:0000256" key="16">
    <source>
        <dbReference type="SAM" id="MobiDB-lite"/>
    </source>
</evidence>
<keyword evidence="21" id="KW-1185">Reference proteome</keyword>
<dbReference type="FunFam" id="3.40.50.10810:FF:000051">
    <property type="entry name" value="Helicase SWR1"/>
    <property type="match status" value="1"/>
</dbReference>
<keyword evidence="7 14" id="KW-0067">ATP-binding</keyword>
<keyword evidence="9 14" id="KW-0238">DNA-binding</keyword>
<dbReference type="PANTHER" id="PTHR45685">
    <property type="entry name" value="HELICASE SRCAP-RELATED"/>
    <property type="match status" value="1"/>
</dbReference>
<evidence type="ECO:0000256" key="9">
    <source>
        <dbReference type="ARBA" id="ARBA00023125"/>
    </source>
</evidence>
<dbReference type="InterPro" id="IPR027417">
    <property type="entry name" value="P-loop_NTPase"/>
</dbReference>
<evidence type="ECO:0000256" key="7">
    <source>
        <dbReference type="ARBA" id="ARBA00022840"/>
    </source>
</evidence>
<feature type="compositionally biased region" description="Basic residues" evidence="16">
    <location>
        <begin position="266"/>
        <end position="275"/>
    </location>
</feature>
<evidence type="ECO:0000256" key="4">
    <source>
        <dbReference type="ARBA" id="ARBA00022741"/>
    </source>
</evidence>
<feature type="domain" description="DBINO" evidence="19">
    <location>
        <begin position="410"/>
        <end position="535"/>
    </location>
</feature>
<feature type="compositionally biased region" description="Acidic residues" evidence="16">
    <location>
        <begin position="1406"/>
        <end position="1420"/>
    </location>
</feature>
<protein>
    <recommendedName>
        <fullName evidence="3 14">Chromatin-remodeling ATPase INO80</fullName>
        <ecNumber evidence="14">3.6.4.-</ecNumber>
    </recommendedName>
</protein>
<evidence type="ECO:0000313" key="21">
    <source>
        <dbReference type="Proteomes" id="UP001157974"/>
    </source>
</evidence>
<feature type="region of interest" description="Disordered" evidence="16">
    <location>
        <begin position="244"/>
        <end position="402"/>
    </location>
</feature>
<dbReference type="InterPro" id="IPR038718">
    <property type="entry name" value="SNF2-like_sf"/>
</dbReference>
<feature type="compositionally biased region" description="Basic and acidic residues" evidence="16">
    <location>
        <begin position="87"/>
        <end position="119"/>
    </location>
</feature>
<dbReference type="Proteomes" id="UP001157974">
    <property type="component" value="Unassembled WGS sequence"/>
</dbReference>
<feature type="compositionally biased region" description="Basic and acidic residues" evidence="16">
    <location>
        <begin position="377"/>
        <end position="402"/>
    </location>
</feature>
<dbReference type="GO" id="GO:0006338">
    <property type="term" value="P:chromatin remodeling"/>
    <property type="evidence" value="ECO:0007669"/>
    <property type="project" value="UniProtKB-UniRule"/>
</dbReference>
<organism evidence="20 21">
    <name type="scientific">Rhodosorus marinus</name>
    <dbReference type="NCBI Taxonomy" id="101924"/>
    <lineage>
        <taxon>Eukaryota</taxon>
        <taxon>Rhodophyta</taxon>
        <taxon>Stylonematophyceae</taxon>
        <taxon>Stylonematales</taxon>
        <taxon>Stylonemataceae</taxon>
        <taxon>Rhodosorus</taxon>
    </lineage>
</organism>
<name>A0AAV8V3Q7_9RHOD</name>
<keyword evidence="11" id="KW-0804">Transcription</keyword>
<feature type="compositionally biased region" description="Low complexity" evidence="16">
    <location>
        <begin position="345"/>
        <end position="355"/>
    </location>
</feature>
<dbReference type="SMART" id="SM00487">
    <property type="entry name" value="DEXDc"/>
    <property type="match status" value="1"/>
</dbReference>
<feature type="compositionally biased region" description="Basic and acidic residues" evidence="16">
    <location>
        <begin position="1446"/>
        <end position="1460"/>
    </location>
</feature>
<comment type="caution">
    <text evidence="20">The sequence shown here is derived from an EMBL/GenBank/DDBJ whole genome shotgun (WGS) entry which is preliminary data.</text>
</comment>
<dbReference type="Gene3D" id="3.40.50.10810">
    <property type="entry name" value="Tandem AAA-ATPase domain"/>
    <property type="match status" value="1"/>
</dbReference>
<feature type="region of interest" description="Disordered" evidence="16">
    <location>
        <begin position="1386"/>
        <end position="1460"/>
    </location>
</feature>
<evidence type="ECO:0000256" key="6">
    <source>
        <dbReference type="ARBA" id="ARBA00022801"/>
    </source>
</evidence>
<dbReference type="GO" id="GO:0031011">
    <property type="term" value="C:Ino80 complex"/>
    <property type="evidence" value="ECO:0007669"/>
    <property type="project" value="UniProtKB-UniRule"/>
</dbReference>
<dbReference type="PANTHER" id="PTHR45685:SF2">
    <property type="entry name" value="CHROMATIN-REMODELING ATPASE INO80"/>
    <property type="match status" value="1"/>
</dbReference>
<dbReference type="Pfam" id="PF13892">
    <property type="entry name" value="DBINO"/>
    <property type="match status" value="1"/>
</dbReference>
<feature type="compositionally biased region" description="Basic and acidic residues" evidence="16">
    <location>
        <begin position="1429"/>
        <end position="1438"/>
    </location>
</feature>
<dbReference type="CDD" id="cd18793">
    <property type="entry name" value="SF2_C_SNF"/>
    <property type="match status" value="1"/>
</dbReference>
<evidence type="ECO:0000256" key="15">
    <source>
        <dbReference type="SAM" id="Coils"/>
    </source>
</evidence>
<dbReference type="InterPro" id="IPR001650">
    <property type="entry name" value="Helicase_C-like"/>
</dbReference>
<evidence type="ECO:0000256" key="1">
    <source>
        <dbReference type="ARBA" id="ARBA00004123"/>
    </source>
</evidence>
<keyword evidence="6 14" id="KW-0378">Hydrolase</keyword>
<evidence type="ECO:0000256" key="14">
    <source>
        <dbReference type="RuleBase" id="RU368001"/>
    </source>
</evidence>
<dbReference type="PROSITE" id="PS51413">
    <property type="entry name" value="DBINO"/>
    <property type="match status" value="1"/>
</dbReference>
<dbReference type="Gene3D" id="3.40.50.300">
    <property type="entry name" value="P-loop containing nucleotide triphosphate hydrolases"/>
    <property type="match status" value="2"/>
</dbReference>
<dbReference type="GO" id="GO:0006281">
    <property type="term" value="P:DNA repair"/>
    <property type="evidence" value="ECO:0007669"/>
    <property type="project" value="UniProtKB-UniRule"/>
</dbReference>
<dbReference type="GO" id="GO:0005524">
    <property type="term" value="F:ATP binding"/>
    <property type="evidence" value="ECO:0007669"/>
    <property type="project" value="UniProtKB-UniRule"/>
</dbReference>
<feature type="domain" description="Helicase ATP-binding" evidence="17">
    <location>
        <begin position="633"/>
        <end position="804"/>
    </location>
</feature>
<dbReference type="PROSITE" id="PS51192">
    <property type="entry name" value="HELICASE_ATP_BIND_1"/>
    <property type="match status" value="1"/>
</dbReference>
<feature type="compositionally biased region" description="Basic and acidic residues" evidence="16">
    <location>
        <begin position="297"/>
        <end position="337"/>
    </location>
</feature>
<accession>A0AAV8V3Q7</accession>
<keyword evidence="5 14" id="KW-0227">DNA damage</keyword>
<dbReference type="Pfam" id="PF00176">
    <property type="entry name" value="SNF2-rel_dom"/>
    <property type="match status" value="1"/>
</dbReference>
<evidence type="ECO:0000313" key="20">
    <source>
        <dbReference type="EMBL" id="KAJ8908402.1"/>
    </source>
</evidence>
<dbReference type="InterPro" id="IPR050520">
    <property type="entry name" value="INO80/SWR1_helicase"/>
</dbReference>
<comment type="subunit">
    <text evidence="14">Component of the INO80 chromatin-remodeling complex.</text>
</comment>
<feature type="compositionally biased region" description="Basic and acidic residues" evidence="16">
    <location>
        <begin position="244"/>
        <end position="257"/>
    </location>
</feature>
<dbReference type="GO" id="GO:0042393">
    <property type="term" value="F:histone binding"/>
    <property type="evidence" value="ECO:0007669"/>
    <property type="project" value="TreeGrafter"/>
</dbReference>
<evidence type="ECO:0000256" key="10">
    <source>
        <dbReference type="ARBA" id="ARBA00023159"/>
    </source>
</evidence>
<proteinExistence type="inferred from homology"/>
<dbReference type="InterPro" id="IPR049730">
    <property type="entry name" value="SNF2/RAD54-like_C"/>
</dbReference>
<dbReference type="EMBL" id="JAMWBK010000001">
    <property type="protein sequence ID" value="KAJ8908402.1"/>
    <property type="molecule type" value="Genomic_DNA"/>
</dbReference>
<keyword evidence="12 14" id="KW-0234">DNA repair</keyword>
<dbReference type="EC" id="3.6.4.-" evidence="14"/>
<comment type="function">
    <text evidence="14">ATPase component of the INO80 complex which remodels chromatin by shifting nucleosomes and is involved in DNA repair.</text>
</comment>
<feature type="compositionally biased region" description="Basic and acidic residues" evidence="16">
    <location>
        <begin position="17"/>
        <end position="59"/>
    </location>
</feature>
<dbReference type="InterPro" id="IPR014001">
    <property type="entry name" value="Helicase_ATP-bd"/>
</dbReference>
<comment type="similarity">
    <text evidence="2 14">Belongs to the SNF2/RAD54 helicase family.</text>
</comment>
<evidence type="ECO:0000256" key="5">
    <source>
        <dbReference type="ARBA" id="ARBA00022763"/>
    </source>
</evidence>
<evidence type="ECO:0000256" key="8">
    <source>
        <dbReference type="ARBA" id="ARBA00023015"/>
    </source>
</evidence>
<evidence type="ECO:0000256" key="11">
    <source>
        <dbReference type="ARBA" id="ARBA00023163"/>
    </source>
</evidence>
<dbReference type="SUPFAM" id="SSF52540">
    <property type="entry name" value="P-loop containing nucleoside triphosphate hydrolases"/>
    <property type="match status" value="2"/>
</dbReference>
<evidence type="ECO:0000256" key="3">
    <source>
        <dbReference type="ARBA" id="ARBA00019805"/>
    </source>
</evidence>
<keyword evidence="10" id="KW-0010">Activator</keyword>
<dbReference type="Pfam" id="PF00271">
    <property type="entry name" value="Helicase_C"/>
    <property type="match status" value="1"/>
</dbReference>
<evidence type="ECO:0000259" key="18">
    <source>
        <dbReference type="PROSITE" id="PS51194"/>
    </source>
</evidence>
<evidence type="ECO:0000256" key="13">
    <source>
        <dbReference type="ARBA" id="ARBA00023242"/>
    </source>
</evidence>
<evidence type="ECO:0000259" key="17">
    <source>
        <dbReference type="PROSITE" id="PS51192"/>
    </source>
</evidence>
<evidence type="ECO:0000256" key="12">
    <source>
        <dbReference type="ARBA" id="ARBA00023204"/>
    </source>
</evidence>
<feature type="compositionally biased region" description="Basic and acidic residues" evidence="16">
    <location>
        <begin position="1393"/>
        <end position="1405"/>
    </location>
</feature>
<dbReference type="PROSITE" id="PS51194">
    <property type="entry name" value="HELICASE_CTER"/>
    <property type="match status" value="1"/>
</dbReference>
<keyword evidence="15" id="KW-0175">Coiled coil</keyword>
<comment type="subcellular location">
    <subcellularLocation>
        <location evidence="1 14">Nucleus</location>
    </subcellularLocation>
</comment>
<feature type="domain" description="Helicase C-terminal" evidence="18">
    <location>
        <begin position="1188"/>
        <end position="1348"/>
    </location>
</feature>
<feature type="coiled-coil region" evidence="15">
    <location>
        <begin position="478"/>
        <end position="521"/>
    </location>
</feature>
<keyword evidence="13" id="KW-0539">Nucleus</keyword>
<dbReference type="SMART" id="SM00490">
    <property type="entry name" value="HELICc"/>
    <property type="match status" value="1"/>
</dbReference>
<keyword evidence="8" id="KW-0805">Transcription regulation</keyword>
<keyword evidence="4" id="KW-0547">Nucleotide-binding</keyword>
<comment type="catalytic activity">
    <reaction evidence="14">
        <text>ATP + H2O = ADP + phosphate + H(+)</text>
        <dbReference type="Rhea" id="RHEA:13065"/>
        <dbReference type="ChEBI" id="CHEBI:15377"/>
        <dbReference type="ChEBI" id="CHEBI:15378"/>
        <dbReference type="ChEBI" id="CHEBI:30616"/>
        <dbReference type="ChEBI" id="CHEBI:43474"/>
        <dbReference type="ChEBI" id="CHEBI:456216"/>
    </reaction>
</comment>
<reference evidence="20 21" key="1">
    <citation type="journal article" date="2023" name="Nat. Commun.">
        <title>Origin of minicircular mitochondrial genomes in red algae.</title>
        <authorList>
            <person name="Lee Y."/>
            <person name="Cho C.H."/>
            <person name="Lee Y.M."/>
            <person name="Park S.I."/>
            <person name="Yang J.H."/>
            <person name="West J.A."/>
            <person name="Bhattacharya D."/>
            <person name="Yoon H.S."/>
        </authorList>
    </citation>
    <scope>NUCLEOTIDE SEQUENCE [LARGE SCALE GENOMIC DNA]</scope>
    <source>
        <strain evidence="20 21">CCMP1338</strain>
        <tissue evidence="20">Whole cell</tissue>
    </source>
</reference>
<dbReference type="GO" id="GO:0016887">
    <property type="term" value="F:ATP hydrolysis activity"/>
    <property type="evidence" value="ECO:0007669"/>
    <property type="project" value="TreeGrafter"/>
</dbReference>
<evidence type="ECO:0000256" key="2">
    <source>
        <dbReference type="ARBA" id="ARBA00007025"/>
    </source>
</evidence>
<dbReference type="InterPro" id="IPR020838">
    <property type="entry name" value="DBINO"/>
</dbReference>
<dbReference type="GO" id="GO:0003677">
    <property type="term" value="F:DNA binding"/>
    <property type="evidence" value="ECO:0007669"/>
    <property type="project" value="UniProtKB-UniRule"/>
</dbReference>